<comment type="caution">
    <text evidence="2">The sequence shown here is derived from an EMBL/GenBank/DDBJ whole genome shotgun (WGS) entry which is preliminary data.</text>
</comment>
<dbReference type="EMBL" id="QGKW02000717">
    <property type="protein sequence ID" value="KAF2598222.1"/>
    <property type="molecule type" value="Genomic_DNA"/>
</dbReference>
<evidence type="ECO:0000313" key="2">
    <source>
        <dbReference type="EMBL" id="KAF2598222.1"/>
    </source>
</evidence>
<accession>A0A8S9KW19</accession>
<reference evidence="2" key="1">
    <citation type="submission" date="2019-12" db="EMBL/GenBank/DDBJ databases">
        <title>Genome sequencing and annotation of Brassica cretica.</title>
        <authorList>
            <person name="Studholme D.J."/>
            <person name="Sarris P.F."/>
        </authorList>
    </citation>
    <scope>NUCLEOTIDE SEQUENCE</scope>
    <source>
        <strain evidence="2">PFS-001/15</strain>
        <strain evidence="1">PFS-102/07</strain>
        <tissue evidence="2">Leaf</tissue>
    </source>
</reference>
<organism evidence="2 3">
    <name type="scientific">Brassica cretica</name>
    <name type="common">Mustard</name>
    <dbReference type="NCBI Taxonomy" id="69181"/>
    <lineage>
        <taxon>Eukaryota</taxon>
        <taxon>Viridiplantae</taxon>
        <taxon>Streptophyta</taxon>
        <taxon>Embryophyta</taxon>
        <taxon>Tracheophyta</taxon>
        <taxon>Spermatophyta</taxon>
        <taxon>Magnoliopsida</taxon>
        <taxon>eudicotyledons</taxon>
        <taxon>Gunneridae</taxon>
        <taxon>Pentapetalae</taxon>
        <taxon>rosids</taxon>
        <taxon>malvids</taxon>
        <taxon>Brassicales</taxon>
        <taxon>Brassicaceae</taxon>
        <taxon>Brassiceae</taxon>
        <taxon>Brassica</taxon>
    </lineage>
</organism>
<dbReference type="EMBL" id="QGKY02001250">
    <property type="protein sequence ID" value="KAF2563812.1"/>
    <property type="molecule type" value="Genomic_DNA"/>
</dbReference>
<evidence type="ECO:0000313" key="3">
    <source>
        <dbReference type="Proteomes" id="UP000712281"/>
    </source>
</evidence>
<proteinExistence type="predicted"/>
<sequence length="64" mass="6883">MKSLGLGIDVVVSCLASFFPPEFVRRPEALPDVRRRQAPSIGLVGGLLVTSTTGLHEKLPSLPR</sequence>
<gene>
    <name evidence="2" type="ORF">F2Q68_00011056</name>
    <name evidence="1" type="ORF">F2Q70_00018069</name>
</gene>
<protein>
    <submittedName>
        <fullName evidence="2">Uncharacterized protein</fullName>
    </submittedName>
</protein>
<name>A0A8S9KW19_BRACR</name>
<dbReference type="AlphaFoldDB" id="A0A8S9KW19"/>
<dbReference type="Proteomes" id="UP000712281">
    <property type="component" value="Unassembled WGS sequence"/>
</dbReference>
<evidence type="ECO:0000313" key="1">
    <source>
        <dbReference type="EMBL" id="KAF2563812.1"/>
    </source>
</evidence>